<evidence type="ECO:0000259" key="4">
    <source>
        <dbReference type="PROSITE" id="PS01124"/>
    </source>
</evidence>
<dbReference type="Gene3D" id="1.10.10.60">
    <property type="entry name" value="Homeodomain-like"/>
    <property type="match status" value="2"/>
</dbReference>
<dbReference type="InterPro" id="IPR018062">
    <property type="entry name" value="HTH_AraC-typ_CS"/>
</dbReference>
<dbReference type="SUPFAM" id="SSF46689">
    <property type="entry name" value="Homeodomain-like"/>
    <property type="match status" value="2"/>
</dbReference>
<keyword evidence="3" id="KW-0804">Transcription</keyword>
<dbReference type="PROSITE" id="PS00041">
    <property type="entry name" value="HTH_ARAC_FAMILY_1"/>
    <property type="match status" value="1"/>
</dbReference>
<keyword evidence="2" id="KW-0238">DNA-binding</keyword>
<sequence length="306" mass="35231">MFDKLNNERSDFTNAIKSKELEVIIPILVFIQANLHEDLELDTVSKKAGLSSFYFHRMFKSVVGETLKQYITRIKLEQAAFALKYWDEKVINISTDLGFKNSETFTRAFKRKYNITPKKFKEQPIHNQSSINVEDSYNPKVLSEFELSAVSIKRLRPINVAFIRSVGPYEEVDPELFNKLIQWAKKNNVYSKDLLLIGVGLDAPSITPSSLLRFDSCIEVNQSFFSEGEISYQQLGGGQYATLTYVGPYGANMKYAYQKLYQEIHQARNIEFVGLPVIEIYKTTVINPKYQLNQTEIYVPIKVKKS</sequence>
<dbReference type="Gene3D" id="3.20.80.10">
    <property type="entry name" value="Regulatory factor, effector binding domain"/>
    <property type="match status" value="1"/>
</dbReference>
<dbReference type="SMART" id="SM00342">
    <property type="entry name" value="HTH_ARAC"/>
    <property type="match status" value="1"/>
</dbReference>
<evidence type="ECO:0000256" key="3">
    <source>
        <dbReference type="ARBA" id="ARBA00023163"/>
    </source>
</evidence>
<dbReference type="InterPro" id="IPR009057">
    <property type="entry name" value="Homeodomain-like_sf"/>
</dbReference>
<dbReference type="InterPro" id="IPR011256">
    <property type="entry name" value="Reg_factor_effector_dom_sf"/>
</dbReference>
<dbReference type="SUPFAM" id="SSF55136">
    <property type="entry name" value="Probable bacterial effector-binding domain"/>
    <property type="match status" value="1"/>
</dbReference>
<dbReference type="InterPro" id="IPR029442">
    <property type="entry name" value="GyrI-like"/>
</dbReference>
<keyword evidence="1" id="KW-0805">Transcription regulation</keyword>
<dbReference type="InterPro" id="IPR020449">
    <property type="entry name" value="Tscrpt_reg_AraC-type_HTH"/>
</dbReference>
<evidence type="ECO:0000313" key="5">
    <source>
        <dbReference type="EMBL" id="GAA0325698.1"/>
    </source>
</evidence>
<dbReference type="Pfam" id="PF12833">
    <property type="entry name" value="HTH_18"/>
    <property type="match status" value="1"/>
</dbReference>
<dbReference type="InterPro" id="IPR010499">
    <property type="entry name" value="AraC_E-bd"/>
</dbReference>
<dbReference type="PANTHER" id="PTHR40055:SF1">
    <property type="entry name" value="TRANSCRIPTIONAL REGULATOR YGIV-RELATED"/>
    <property type="match status" value="1"/>
</dbReference>
<dbReference type="PROSITE" id="PS01124">
    <property type="entry name" value="HTH_ARAC_FAMILY_2"/>
    <property type="match status" value="1"/>
</dbReference>
<protein>
    <submittedName>
        <fullName evidence="5">AraC family transcriptional regulator</fullName>
    </submittedName>
</protein>
<evidence type="ECO:0000256" key="2">
    <source>
        <dbReference type="ARBA" id="ARBA00023125"/>
    </source>
</evidence>
<dbReference type="InterPro" id="IPR050908">
    <property type="entry name" value="SmbC-like"/>
</dbReference>
<name>A0ABN0W5D0_9BACI</name>
<dbReference type="Proteomes" id="UP001500782">
    <property type="component" value="Unassembled WGS sequence"/>
</dbReference>
<dbReference type="Pfam" id="PF06445">
    <property type="entry name" value="GyrI-like"/>
    <property type="match status" value="1"/>
</dbReference>
<comment type="caution">
    <text evidence="5">The sequence shown here is derived from an EMBL/GenBank/DDBJ whole genome shotgun (WGS) entry which is preliminary data.</text>
</comment>
<keyword evidence="6" id="KW-1185">Reference proteome</keyword>
<organism evidence="5 6">
    <name type="scientific">Bacillus carboniphilus</name>
    <dbReference type="NCBI Taxonomy" id="86663"/>
    <lineage>
        <taxon>Bacteria</taxon>
        <taxon>Bacillati</taxon>
        <taxon>Bacillota</taxon>
        <taxon>Bacilli</taxon>
        <taxon>Bacillales</taxon>
        <taxon>Bacillaceae</taxon>
        <taxon>Bacillus</taxon>
    </lineage>
</organism>
<dbReference type="EMBL" id="BAAADJ010000016">
    <property type="protein sequence ID" value="GAA0325698.1"/>
    <property type="molecule type" value="Genomic_DNA"/>
</dbReference>
<dbReference type="InterPro" id="IPR018060">
    <property type="entry name" value="HTH_AraC"/>
</dbReference>
<evidence type="ECO:0000256" key="1">
    <source>
        <dbReference type="ARBA" id="ARBA00023015"/>
    </source>
</evidence>
<dbReference type="PANTHER" id="PTHR40055">
    <property type="entry name" value="TRANSCRIPTIONAL REGULATOR YGIV-RELATED"/>
    <property type="match status" value="1"/>
</dbReference>
<accession>A0ABN0W5D0</accession>
<reference evidence="5 6" key="1">
    <citation type="journal article" date="2019" name="Int. J. Syst. Evol. Microbiol.">
        <title>The Global Catalogue of Microorganisms (GCM) 10K type strain sequencing project: providing services to taxonomists for standard genome sequencing and annotation.</title>
        <authorList>
            <consortium name="The Broad Institute Genomics Platform"/>
            <consortium name="The Broad Institute Genome Sequencing Center for Infectious Disease"/>
            <person name="Wu L."/>
            <person name="Ma J."/>
        </authorList>
    </citation>
    <scope>NUCLEOTIDE SEQUENCE [LARGE SCALE GENOMIC DNA]</scope>
    <source>
        <strain evidence="5 6">JCM 9731</strain>
    </source>
</reference>
<dbReference type="SMART" id="SM00871">
    <property type="entry name" value="AraC_E_bind"/>
    <property type="match status" value="1"/>
</dbReference>
<evidence type="ECO:0000313" key="6">
    <source>
        <dbReference type="Proteomes" id="UP001500782"/>
    </source>
</evidence>
<feature type="domain" description="HTH araC/xylS-type" evidence="4">
    <location>
        <begin position="25"/>
        <end position="123"/>
    </location>
</feature>
<dbReference type="PRINTS" id="PR00032">
    <property type="entry name" value="HTHARAC"/>
</dbReference>
<proteinExistence type="predicted"/>
<gene>
    <name evidence="5" type="ORF">GCM10008967_15360</name>
</gene>